<accession>A0A364K3Y2</accession>
<comment type="caution">
    <text evidence="2">The sequence shown here is derived from an EMBL/GenBank/DDBJ whole genome shotgun (WGS) entry which is preliminary data.</text>
</comment>
<name>A0A364K3Y2_9BACL</name>
<dbReference type="InterPro" id="IPR023346">
    <property type="entry name" value="Lysozyme-like_dom_sf"/>
</dbReference>
<proteinExistence type="predicted"/>
<feature type="domain" description="Transglycosylase SLT" evidence="1">
    <location>
        <begin position="22"/>
        <end position="64"/>
    </location>
</feature>
<dbReference type="PANTHER" id="PTHR37423:SF2">
    <property type="entry name" value="MEMBRANE-BOUND LYTIC MUREIN TRANSGLYCOSYLASE C"/>
    <property type="match status" value="1"/>
</dbReference>
<protein>
    <recommendedName>
        <fullName evidence="1">Transglycosylase SLT domain-containing protein</fullName>
    </recommendedName>
</protein>
<keyword evidence="3" id="KW-1185">Reference proteome</keyword>
<reference evidence="2 3" key="2">
    <citation type="submission" date="2018-06" db="EMBL/GenBank/DDBJ databases">
        <authorList>
            <person name="Zhirakovskaya E."/>
        </authorList>
    </citation>
    <scope>NUCLEOTIDE SEQUENCE [LARGE SCALE GENOMIC DNA]</scope>
    <source>
        <strain evidence="2 3">FBKL4.011</strain>
    </source>
</reference>
<dbReference type="PANTHER" id="PTHR37423">
    <property type="entry name" value="SOLUBLE LYTIC MUREIN TRANSGLYCOSYLASE-RELATED"/>
    <property type="match status" value="1"/>
</dbReference>
<dbReference type="OrthoDB" id="9815002at2"/>
<organism evidence="2 3">
    <name type="scientific">Thermoflavimicrobium daqui</name>
    <dbReference type="NCBI Taxonomy" id="2137476"/>
    <lineage>
        <taxon>Bacteria</taxon>
        <taxon>Bacillati</taxon>
        <taxon>Bacillota</taxon>
        <taxon>Bacilli</taxon>
        <taxon>Bacillales</taxon>
        <taxon>Thermoactinomycetaceae</taxon>
        <taxon>Thermoflavimicrobium</taxon>
    </lineage>
</organism>
<evidence type="ECO:0000313" key="3">
    <source>
        <dbReference type="Proteomes" id="UP000251213"/>
    </source>
</evidence>
<dbReference type="Proteomes" id="UP000251213">
    <property type="component" value="Unassembled WGS sequence"/>
</dbReference>
<dbReference type="AlphaFoldDB" id="A0A364K3Y2"/>
<evidence type="ECO:0000313" key="2">
    <source>
        <dbReference type="EMBL" id="RAL23468.1"/>
    </source>
</evidence>
<gene>
    <name evidence="2" type="ORF">DL897_11805</name>
</gene>
<dbReference type="InterPro" id="IPR008258">
    <property type="entry name" value="Transglycosylase_SLT_dom_1"/>
</dbReference>
<dbReference type="EMBL" id="QJKK01000006">
    <property type="protein sequence ID" value="RAL23468.1"/>
    <property type="molecule type" value="Genomic_DNA"/>
</dbReference>
<dbReference type="Gene3D" id="1.10.530.10">
    <property type="match status" value="1"/>
</dbReference>
<reference evidence="2 3" key="1">
    <citation type="submission" date="2018-06" db="EMBL/GenBank/DDBJ databases">
        <title>Thermoflavimicrobium daqus sp. nov., a thermophilic microbe isolated from Moutai-flavour Daqu.</title>
        <authorList>
            <person name="Wang X."/>
            <person name="Zhou H."/>
        </authorList>
    </citation>
    <scope>NUCLEOTIDE SEQUENCE [LARGE SCALE GENOMIC DNA]</scope>
    <source>
        <strain evidence="2 3">FBKL4.011</strain>
    </source>
</reference>
<dbReference type="SUPFAM" id="SSF53955">
    <property type="entry name" value="Lysozyme-like"/>
    <property type="match status" value="1"/>
</dbReference>
<evidence type="ECO:0000259" key="1">
    <source>
        <dbReference type="Pfam" id="PF01464"/>
    </source>
</evidence>
<dbReference type="Pfam" id="PF01464">
    <property type="entry name" value="SLT"/>
    <property type="match status" value="1"/>
</dbReference>
<sequence length="65" mass="7138">MDSSYINEIKEIFPNDVPYAQVFHEAGAKYGVDPALLKAIAKQESNFNPKTVSKAGARGVMQVRP</sequence>